<keyword evidence="1" id="KW-0863">Zinc-finger</keyword>
<comment type="caution">
    <text evidence="4">The sequence shown here is derived from an EMBL/GenBank/DDBJ whole genome shotgun (WGS) entry which is preliminary data.</text>
</comment>
<dbReference type="EMBL" id="LHPF02000026">
    <property type="protein sequence ID" value="PSC69566.1"/>
    <property type="molecule type" value="Genomic_DNA"/>
</dbReference>
<proteinExistence type="predicted"/>
<keyword evidence="5" id="KW-1185">Reference proteome</keyword>
<name>A0A2P6V649_9CHLO</name>
<evidence type="ECO:0000259" key="3">
    <source>
        <dbReference type="PROSITE" id="PS51501"/>
    </source>
</evidence>
<keyword evidence="1" id="KW-0862">Zinc</keyword>
<dbReference type="GO" id="GO:0030150">
    <property type="term" value="P:protein import into mitochondrial matrix"/>
    <property type="evidence" value="ECO:0007669"/>
    <property type="project" value="TreeGrafter"/>
</dbReference>
<evidence type="ECO:0000256" key="1">
    <source>
        <dbReference type="PROSITE-ProRule" id="PRU00834"/>
    </source>
</evidence>
<dbReference type="PANTHER" id="PTHR20922">
    <property type="entry name" value="DNL-TYPE ZINC FINGER PROTEIN"/>
    <property type="match status" value="1"/>
</dbReference>
<dbReference type="GO" id="GO:0005739">
    <property type="term" value="C:mitochondrion"/>
    <property type="evidence" value="ECO:0007669"/>
    <property type="project" value="TreeGrafter"/>
</dbReference>
<reference evidence="4 5" key="1">
    <citation type="journal article" date="2018" name="Plant J.">
        <title>Genome sequences of Chlorella sorokiniana UTEX 1602 and Micractinium conductrix SAG 241.80: implications to maltose excretion by a green alga.</title>
        <authorList>
            <person name="Arriola M.B."/>
            <person name="Velmurugan N."/>
            <person name="Zhang Y."/>
            <person name="Plunkett M.H."/>
            <person name="Hondzo H."/>
            <person name="Barney B.M."/>
        </authorList>
    </citation>
    <scope>NUCLEOTIDE SEQUENCE [LARGE SCALE GENOMIC DNA]</scope>
    <source>
        <strain evidence="4 5">SAG 241.80</strain>
    </source>
</reference>
<dbReference type="InterPro" id="IPR007853">
    <property type="entry name" value="Znf_DNL-typ"/>
</dbReference>
<evidence type="ECO:0000313" key="4">
    <source>
        <dbReference type="EMBL" id="PSC69566.1"/>
    </source>
</evidence>
<evidence type="ECO:0000256" key="2">
    <source>
        <dbReference type="SAM" id="MobiDB-lite"/>
    </source>
</evidence>
<keyword evidence="1" id="KW-0479">Metal-binding</keyword>
<dbReference type="GO" id="GO:0051087">
    <property type="term" value="F:protein-folding chaperone binding"/>
    <property type="evidence" value="ECO:0007669"/>
    <property type="project" value="TreeGrafter"/>
</dbReference>
<dbReference type="GO" id="GO:0008270">
    <property type="term" value="F:zinc ion binding"/>
    <property type="evidence" value="ECO:0007669"/>
    <property type="project" value="UniProtKB-KW"/>
</dbReference>
<feature type="compositionally biased region" description="Low complexity" evidence="2">
    <location>
        <begin position="25"/>
        <end position="36"/>
    </location>
</feature>
<dbReference type="AlphaFoldDB" id="A0A2P6V649"/>
<feature type="region of interest" description="Disordered" evidence="2">
    <location>
        <begin position="25"/>
        <end position="58"/>
    </location>
</feature>
<protein>
    <submittedName>
        <fullName evidence="4">Fructose-1-phosphate phosphatase</fullName>
    </submittedName>
</protein>
<dbReference type="PANTHER" id="PTHR20922:SF15">
    <property type="entry name" value="A_TM021B04.14 PROTEIN"/>
    <property type="match status" value="1"/>
</dbReference>
<dbReference type="GO" id="GO:0006457">
    <property type="term" value="P:protein folding"/>
    <property type="evidence" value="ECO:0007669"/>
    <property type="project" value="TreeGrafter"/>
</dbReference>
<dbReference type="PROSITE" id="PS51501">
    <property type="entry name" value="ZF_DNL"/>
    <property type="match status" value="1"/>
</dbReference>
<dbReference type="STRING" id="554055.A0A2P6V649"/>
<organism evidence="4 5">
    <name type="scientific">Micractinium conductrix</name>
    <dbReference type="NCBI Taxonomy" id="554055"/>
    <lineage>
        <taxon>Eukaryota</taxon>
        <taxon>Viridiplantae</taxon>
        <taxon>Chlorophyta</taxon>
        <taxon>core chlorophytes</taxon>
        <taxon>Trebouxiophyceae</taxon>
        <taxon>Chlorellales</taxon>
        <taxon>Chlorellaceae</taxon>
        <taxon>Chlorella clade</taxon>
        <taxon>Micractinium</taxon>
    </lineage>
</organism>
<feature type="domain" description="DNL-type" evidence="3">
    <location>
        <begin position="210"/>
        <end position="294"/>
    </location>
</feature>
<dbReference type="GO" id="GO:0050821">
    <property type="term" value="P:protein stabilization"/>
    <property type="evidence" value="ECO:0007669"/>
    <property type="project" value="TreeGrafter"/>
</dbReference>
<dbReference type="InterPro" id="IPR024158">
    <property type="entry name" value="Mt_import_TIM15"/>
</dbReference>
<gene>
    <name evidence="4" type="ORF">C2E20_6986</name>
</gene>
<dbReference type="Proteomes" id="UP000239649">
    <property type="component" value="Unassembled WGS sequence"/>
</dbReference>
<accession>A0A2P6V649</accession>
<dbReference type="Pfam" id="PF05180">
    <property type="entry name" value="zf-DNL"/>
    <property type="match status" value="1"/>
</dbReference>
<dbReference type="OrthoDB" id="512667at2759"/>
<evidence type="ECO:0000313" key="5">
    <source>
        <dbReference type="Proteomes" id="UP000239649"/>
    </source>
</evidence>
<feature type="region of interest" description="Disordered" evidence="2">
    <location>
        <begin position="100"/>
        <end position="126"/>
    </location>
</feature>
<sequence length="294" mass="30978">MAQQQPSAPARVSFVSTVVRACARPAALRGPRGAPAARRDRSQRAPRAAAAGGAAGAGASGAVELPGGALWWQHLHGGHSTTPLYGDNWVLQRPAVGGPGLVKVQRPSPLARSAPPPPAAPPAVWHAPGSATGLGLTLTGVGVGAGAVVVDTEFVVLPERRQHPAALPPPRIAPNTAVTGIVWQRTVEEGGGERQEQVSAARLRRGSSRHSRRTQMLRFTCNLCGEVNDAAINPHAWKSGSVFARCQGCTAVHKLKDNLRIFHELAGPVFPPPELRSTFLVQEILDRIAEKNRN</sequence>